<keyword evidence="2" id="KW-1185">Reference proteome</keyword>
<name>A0ACC2RW40_9FUNG</name>
<evidence type="ECO:0000313" key="2">
    <source>
        <dbReference type="Proteomes" id="UP001165960"/>
    </source>
</evidence>
<protein>
    <submittedName>
        <fullName evidence="1">Uncharacterized protein</fullName>
    </submittedName>
</protein>
<evidence type="ECO:0000313" key="1">
    <source>
        <dbReference type="EMBL" id="KAJ9054275.1"/>
    </source>
</evidence>
<dbReference type="Proteomes" id="UP001165960">
    <property type="component" value="Unassembled WGS sequence"/>
</dbReference>
<dbReference type="EMBL" id="QTSX02006456">
    <property type="protein sequence ID" value="KAJ9054275.1"/>
    <property type="molecule type" value="Genomic_DNA"/>
</dbReference>
<sequence>MTLPLTLQPNRPMEPPTAAETTSTQLFGVLYITLTGMHPSYDGHYLLAQPYSVLSQLMPLPMPGFLTATDNKQRHMGIIPVSGQQEGSWRP</sequence>
<proteinExistence type="predicted"/>
<organism evidence="1 2">
    <name type="scientific">Entomophthora muscae</name>
    <dbReference type="NCBI Taxonomy" id="34485"/>
    <lineage>
        <taxon>Eukaryota</taxon>
        <taxon>Fungi</taxon>
        <taxon>Fungi incertae sedis</taxon>
        <taxon>Zoopagomycota</taxon>
        <taxon>Entomophthoromycotina</taxon>
        <taxon>Entomophthoromycetes</taxon>
        <taxon>Entomophthorales</taxon>
        <taxon>Entomophthoraceae</taxon>
        <taxon>Entomophthora</taxon>
    </lineage>
</organism>
<reference evidence="1" key="1">
    <citation type="submission" date="2022-04" db="EMBL/GenBank/DDBJ databases">
        <title>Genome of the entomopathogenic fungus Entomophthora muscae.</title>
        <authorList>
            <person name="Elya C."/>
            <person name="Lovett B.R."/>
            <person name="Lee E."/>
            <person name="Macias A.M."/>
            <person name="Hajek A.E."/>
            <person name="De Bivort B.L."/>
            <person name="Kasson M.T."/>
            <person name="De Fine Licht H.H."/>
            <person name="Stajich J.E."/>
        </authorList>
    </citation>
    <scope>NUCLEOTIDE SEQUENCE</scope>
    <source>
        <strain evidence="1">Berkeley</strain>
    </source>
</reference>
<comment type="caution">
    <text evidence="1">The sequence shown here is derived from an EMBL/GenBank/DDBJ whole genome shotgun (WGS) entry which is preliminary data.</text>
</comment>
<gene>
    <name evidence="1" type="ORF">DSO57_1016407</name>
</gene>
<accession>A0ACC2RW40</accession>